<dbReference type="PANTHER" id="PTHR30007:SF0">
    <property type="entry name" value="TRANSPOSASE"/>
    <property type="match status" value="1"/>
</dbReference>
<dbReference type="STRING" id="452471.Aasi_1702"/>
<evidence type="ECO:0000259" key="1">
    <source>
        <dbReference type="Pfam" id="PF01609"/>
    </source>
</evidence>
<feature type="domain" description="Transposase IS4-like" evidence="1">
    <location>
        <begin position="14"/>
        <end position="167"/>
    </location>
</feature>
<keyword evidence="3" id="KW-1185">Reference proteome</keyword>
<dbReference type="GO" id="GO:0004803">
    <property type="term" value="F:transposase activity"/>
    <property type="evidence" value="ECO:0007669"/>
    <property type="project" value="InterPro"/>
</dbReference>
<dbReference type="NCBIfam" id="NF033580">
    <property type="entry name" value="transpos_IS5_3"/>
    <property type="match status" value="1"/>
</dbReference>
<dbReference type="InterPro" id="IPR002559">
    <property type="entry name" value="Transposase_11"/>
</dbReference>
<dbReference type="AlphaFoldDB" id="C3L3V1"/>
<name>C3L3V1_AMOA5</name>
<dbReference type="GO" id="GO:0006313">
    <property type="term" value="P:DNA transposition"/>
    <property type="evidence" value="ECO:0007669"/>
    <property type="project" value="InterPro"/>
</dbReference>
<dbReference type="HOGENOM" id="CLU_055261_0_2_10"/>
<evidence type="ECO:0000313" key="3">
    <source>
        <dbReference type="Proteomes" id="UP000001227"/>
    </source>
</evidence>
<dbReference type="GO" id="GO:0003677">
    <property type="term" value="F:DNA binding"/>
    <property type="evidence" value="ECO:0007669"/>
    <property type="project" value="InterPro"/>
</dbReference>
<dbReference type="PANTHER" id="PTHR30007">
    <property type="entry name" value="PHP DOMAIN PROTEIN"/>
    <property type="match status" value="1"/>
</dbReference>
<dbReference type="Proteomes" id="UP000001227">
    <property type="component" value="Chromosome"/>
</dbReference>
<organism evidence="2 3">
    <name type="scientific">Amoebophilus asiaticus (strain 5a2)</name>
    <dbReference type="NCBI Taxonomy" id="452471"/>
    <lineage>
        <taxon>Bacteria</taxon>
        <taxon>Pseudomonadati</taxon>
        <taxon>Bacteroidota</taxon>
        <taxon>Cytophagia</taxon>
        <taxon>Cytophagales</taxon>
        <taxon>Amoebophilaceae</taxon>
        <taxon>Candidatus Amoebophilus</taxon>
    </lineage>
</organism>
<proteinExistence type="predicted"/>
<protein>
    <recommendedName>
        <fullName evidence="1">Transposase IS4-like domain-containing protein</fullName>
    </recommendedName>
</protein>
<gene>
    <name evidence="2" type="ordered locus">Aasi_1702</name>
</gene>
<sequence>MVTCLGKQAGRQAQTSLIIIDAQSVKNTDTAKEKGYDGAKKISGIKRHISVDSQGLPHGIGITKASETDRAGAISMLTEHKEQLAKVKKVLVDGGYRGKVFANQVKEVLQGAEVEVAKRSELHQFKIIPKRWIVERSFGWLEKCRRLWKNCERRLSTSLQMVVLAFLRICLQRL</sequence>
<dbReference type="Pfam" id="PF01609">
    <property type="entry name" value="DDE_Tnp_1"/>
    <property type="match status" value="1"/>
</dbReference>
<dbReference type="KEGG" id="aas:Aasi_1702"/>
<reference evidence="2 3" key="1">
    <citation type="journal article" date="2010" name="J. Bacteriol.">
        <title>The genome of the amoeba symbiont 'Candidatus Amoebophilus asiaticus' reveals common mechanisms for host cell interaction among amoeba-associated bacteria.</title>
        <authorList>
            <person name="Schmitz-Esser S."/>
            <person name="Tischler P."/>
            <person name="Arnold R."/>
            <person name="Montanaro J."/>
            <person name="Wagner M."/>
            <person name="Rattei T."/>
            <person name="Horn M."/>
        </authorList>
    </citation>
    <scope>NUCLEOTIDE SEQUENCE [LARGE SCALE GENOMIC DNA]</scope>
    <source>
        <strain evidence="2 3">5a2</strain>
    </source>
</reference>
<accession>C3L3V1</accession>
<dbReference type="EMBL" id="CP001102">
    <property type="protein sequence ID" value="ACP20992.1"/>
    <property type="molecule type" value="Genomic_DNA"/>
</dbReference>
<dbReference type="eggNOG" id="COG3293">
    <property type="taxonomic scope" value="Bacteria"/>
</dbReference>
<evidence type="ECO:0000313" key="2">
    <source>
        <dbReference type="EMBL" id="ACP20992.1"/>
    </source>
</evidence>